<protein>
    <recommendedName>
        <fullName evidence="1">Calcineurin-like phosphoesterase domain-containing protein</fullName>
    </recommendedName>
</protein>
<dbReference type="InterPro" id="IPR050126">
    <property type="entry name" value="Ap4A_hydrolase"/>
</dbReference>
<evidence type="ECO:0000313" key="2">
    <source>
        <dbReference type="EMBL" id="VAW97793.1"/>
    </source>
</evidence>
<dbReference type="PANTHER" id="PTHR42850">
    <property type="entry name" value="METALLOPHOSPHOESTERASE"/>
    <property type="match status" value="1"/>
</dbReference>
<proteinExistence type="predicted"/>
<dbReference type="InterPro" id="IPR029052">
    <property type="entry name" value="Metallo-depent_PP-like"/>
</dbReference>
<feature type="domain" description="Calcineurin-like phosphoesterase" evidence="1">
    <location>
        <begin position="272"/>
        <end position="477"/>
    </location>
</feature>
<accession>A0A3B1ACM0</accession>
<dbReference type="PANTHER" id="PTHR42850:SF2">
    <property type="entry name" value="BLL5683 PROTEIN"/>
    <property type="match status" value="1"/>
</dbReference>
<dbReference type="CDD" id="cd00838">
    <property type="entry name" value="MPP_superfamily"/>
    <property type="match status" value="1"/>
</dbReference>
<evidence type="ECO:0000259" key="1">
    <source>
        <dbReference type="Pfam" id="PF12850"/>
    </source>
</evidence>
<reference evidence="2" key="1">
    <citation type="submission" date="2018-06" db="EMBL/GenBank/DDBJ databases">
        <authorList>
            <person name="Zhirakovskaya E."/>
        </authorList>
    </citation>
    <scope>NUCLEOTIDE SEQUENCE</scope>
</reference>
<dbReference type="SUPFAM" id="SSF56300">
    <property type="entry name" value="Metallo-dependent phosphatases"/>
    <property type="match status" value="1"/>
</dbReference>
<organism evidence="2">
    <name type="scientific">hydrothermal vent metagenome</name>
    <dbReference type="NCBI Taxonomy" id="652676"/>
    <lineage>
        <taxon>unclassified sequences</taxon>
        <taxon>metagenomes</taxon>
        <taxon>ecological metagenomes</taxon>
    </lineage>
</organism>
<dbReference type="Gene3D" id="3.60.21.10">
    <property type="match status" value="1"/>
</dbReference>
<sequence>MDDKNRVRIECIKRPNKSVYTENYLSTLLSAERINTEHGEAFTGRPVTEIISIDNSVLKFRTEYKLGEIEARRFVQQAVEYEQKTGIHHPDKTWFLIFNSDSAESDYIEIGNITPLLVPMHQYQVVLQEETVNNYLEMVIKIVELYLLAASKHGICIDIGLSNYGVDTERCVYYLDDDFYRWNDFLDFPEFLANMIRSFDFLDQKNISDFSTKIKLLIVKYFKDEHWLTVIAEELRSVFIPENREQVRDALIKSLYGKLTFNYKPGNTSKVIALIADVHANAPALDCALDYLQGRNIKHTLVLGDIVGYGPHPEQCIETLRNNSGFSIIRGNHDHTVATGEITGGSTSLASWTLKWTIDRLDKESKQWLAGLPCYLKDKDWLAVHGSPRDKTFFNGYVYQMNYPENLDELESRGIHICFHGHTHVQKIYYRFRGIDEETVDDMKVIQNCSHALICPGSIGQPRSGYHGVELAIINLETLELEFQRLRYNIDSTINDMTSFKFPSELMDRLRNGT</sequence>
<dbReference type="GO" id="GO:0005737">
    <property type="term" value="C:cytoplasm"/>
    <property type="evidence" value="ECO:0007669"/>
    <property type="project" value="TreeGrafter"/>
</dbReference>
<dbReference type="EMBL" id="UOFR01000054">
    <property type="protein sequence ID" value="VAW97793.1"/>
    <property type="molecule type" value="Genomic_DNA"/>
</dbReference>
<name>A0A3B1ACM0_9ZZZZ</name>
<gene>
    <name evidence="2" type="ORF">MNBD_GAMMA21-506</name>
</gene>
<dbReference type="GO" id="GO:0016791">
    <property type="term" value="F:phosphatase activity"/>
    <property type="evidence" value="ECO:0007669"/>
    <property type="project" value="TreeGrafter"/>
</dbReference>
<dbReference type="AlphaFoldDB" id="A0A3B1ACM0"/>
<dbReference type="Pfam" id="PF12850">
    <property type="entry name" value="Metallophos_2"/>
    <property type="match status" value="1"/>
</dbReference>
<dbReference type="InterPro" id="IPR024654">
    <property type="entry name" value="Calcineurin-like_PHP_lpxH"/>
</dbReference>